<evidence type="ECO:0000313" key="1">
    <source>
        <dbReference type="EMBL" id="KAJ2675728.1"/>
    </source>
</evidence>
<protein>
    <submittedName>
        <fullName evidence="1">Uncharacterized protein</fullName>
    </submittedName>
</protein>
<comment type="caution">
    <text evidence="1">The sequence shown here is derived from an EMBL/GenBank/DDBJ whole genome shotgun (WGS) entry which is preliminary data.</text>
</comment>
<gene>
    <name evidence="1" type="ORF">GGI25_003822</name>
</gene>
<dbReference type="AlphaFoldDB" id="A0A9W8G5W3"/>
<organism evidence="1 2">
    <name type="scientific">Coemansia spiralis</name>
    <dbReference type="NCBI Taxonomy" id="417178"/>
    <lineage>
        <taxon>Eukaryota</taxon>
        <taxon>Fungi</taxon>
        <taxon>Fungi incertae sedis</taxon>
        <taxon>Zoopagomycota</taxon>
        <taxon>Kickxellomycotina</taxon>
        <taxon>Kickxellomycetes</taxon>
        <taxon>Kickxellales</taxon>
        <taxon>Kickxellaceae</taxon>
        <taxon>Coemansia</taxon>
    </lineage>
</organism>
<accession>A0A9W8G5W3</accession>
<proteinExistence type="predicted"/>
<dbReference type="OrthoDB" id="5519328at2759"/>
<dbReference type="Proteomes" id="UP001151518">
    <property type="component" value="Unassembled WGS sequence"/>
</dbReference>
<sequence>MNFNTSNAFRRALFQAQSRKSLLHSQLGRTRICALTYQLKSHYSNDTKRQRERVQFPWVWPEDSQHIPEKSVWLKVCKGSTIPGKFVNWYMRHAFRGLEIAALSSEPGYLETIQNEMIPLVLTRIVDAINDADYDQLDEIMTPYLAKLYKHALANMRAQGFILKIQLGKIDEPTMSGGYAKLGPPEAYDTTIPYKLRYAKYVMKYSEAMHIAMRKLFKEGDSTAPVGVEPQPSVMNDWLAFENWFSVKAQVKIELFKGGKVIDHDSGEMEIPITLATPHYHGPKEMSTAITKGDEAKELEPFRWKVADLFYIGDNNEAKQMLQNKQA</sequence>
<name>A0A9W8G5W3_9FUNG</name>
<reference evidence="1" key="1">
    <citation type="submission" date="2022-07" db="EMBL/GenBank/DDBJ databases">
        <title>Phylogenomic reconstructions and comparative analyses of Kickxellomycotina fungi.</title>
        <authorList>
            <person name="Reynolds N.K."/>
            <person name="Stajich J.E."/>
            <person name="Barry K."/>
            <person name="Grigoriev I.V."/>
            <person name="Crous P."/>
            <person name="Smith M.E."/>
        </authorList>
    </citation>
    <scope>NUCLEOTIDE SEQUENCE</scope>
    <source>
        <strain evidence="1">NRRL 3115</strain>
    </source>
</reference>
<dbReference type="EMBL" id="JANBTW010000045">
    <property type="protein sequence ID" value="KAJ2675728.1"/>
    <property type="molecule type" value="Genomic_DNA"/>
</dbReference>
<evidence type="ECO:0000313" key="2">
    <source>
        <dbReference type="Proteomes" id="UP001151518"/>
    </source>
</evidence>